<gene>
    <name evidence="2" type="ORF">E2C01_083569</name>
</gene>
<sequence>MVRDVEKLLVLILSTIISSWGHQEINLQRINTGYTERATFIQQEVNPELLERLSRVIVV</sequence>
<comment type="caution">
    <text evidence="2">The sequence shown here is derived from an EMBL/GenBank/DDBJ whole genome shotgun (WGS) entry which is preliminary data.</text>
</comment>
<proteinExistence type="predicted"/>
<feature type="signal peptide" evidence="1">
    <location>
        <begin position="1"/>
        <end position="21"/>
    </location>
</feature>
<protein>
    <submittedName>
        <fullName evidence="2">Uncharacterized protein</fullName>
    </submittedName>
</protein>
<dbReference type="Proteomes" id="UP000324222">
    <property type="component" value="Unassembled WGS sequence"/>
</dbReference>
<reference evidence="2 3" key="1">
    <citation type="submission" date="2019-05" db="EMBL/GenBank/DDBJ databases">
        <title>Another draft genome of Portunus trituberculatus and its Hox gene families provides insights of decapod evolution.</title>
        <authorList>
            <person name="Jeong J.-H."/>
            <person name="Song I."/>
            <person name="Kim S."/>
            <person name="Choi T."/>
            <person name="Kim D."/>
            <person name="Ryu S."/>
            <person name="Kim W."/>
        </authorList>
    </citation>
    <scope>NUCLEOTIDE SEQUENCE [LARGE SCALE GENOMIC DNA]</scope>
    <source>
        <tissue evidence="2">Muscle</tissue>
    </source>
</reference>
<dbReference type="EMBL" id="VSRR010078487">
    <property type="protein sequence ID" value="MPC88653.1"/>
    <property type="molecule type" value="Genomic_DNA"/>
</dbReference>
<evidence type="ECO:0000313" key="3">
    <source>
        <dbReference type="Proteomes" id="UP000324222"/>
    </source>
</evidence>
<keyword evidence="1" id="KW-0732">Signal</keyword>
<evidence type="ECO:0000256" key="1">
    <source>
        <dbReference type="SAM" id="SignalP"/>
    </source>
</evidence>
<dbReference type="AlphaFoldDB" id="A0A5B7J2G4"/>
<accession>A0A5B7J2G4</accession>
<keyword evidence="3" id="KW-1185">Reference proteome</keyword>
<feature type="chain" id="PRO_5022700201" evidence="1">
    <location>
        <begin position="22"/>
        <end position="59"/>
    </location>
</feature>
<organism evidence="2 3">
    <name type="scientific">Portunus trituberculatus</name>
    <name type="common">Swimming crab</name>
    <name type="synonym">Neptunus trituberculatus</name>
    <dbReference type="NCBI Taxonomy" id="210409"/>
    <lineage>
        <taxon>Eukaryota</taxon>
        <taxon>Metazoa</taxon>
        <taxon>Ecdysozoa</taxon>
        <taxon>Arthropoda</taxon>
        <taxon>Crustacea</taxon>
        <taxon>Multicrustacea</taxon>
        <taxon>Malacostraca</taxon>
        <taxon>Eumalacostraca</taxon>
        <taxon>Eucarida</taxon>
        <taxon>Decapoda</taxon>
        <taxon>Pleocyemata</taxon>
        <taxon>Brachyura</taxon>
        <taxon>Eubrachyura</taxon>
        <taxon>Portunoidea</taxon>
        <taxon>Portunidae</taxon>
        <taxon>Portuninae</taxon>
        <taxon>Portunus</taxon>
    </lineage>
</organism>
<evidence type="ECO:0000313" key="2">
    <source>
        <dbReference type="EMBL" id="MPC88653.1"/>
    </source>
</evidence>
<name>A0A5B7J2G4_PORTR</name>